<dbReference type="Proteomes" id="UP001065298">
    <property type="component" value="Chromosome 3"/>
</dbReference>
<gene>
    <name evidence="1" type="ORF">NCS57_00390100</name>
</gene>
<accession>A0ACC0R7F3</accession>
<sequence length="383" mass="42618">MPCLARKIIVTDLSILSNSASPCKGQRDISFNKSTSVHTTALFWNQFEGGYISITIVEKALGSRVPRGASGIYPTAKITWRLATLDQGAKTSHLRVVSELDHDVVFGRGAGCSSWKHLPVNQQQLCNTSNQQLYNSSNQPYAFQQGSREVASVVEHLVKLEDPELDKKLADSSFVRSFASSCGIGLEGELSVKACANRIRQRIKVLKHGRPPESVNPPLLARTGTLDAILRSETESSVSSGFDEDDLAYLGSETSSEMTWERNFHQPPSFLCDTNQSSAEDIHNTPMQVAPVIRGSSPEDSIRSWQLVENASQQGLTEEDGPSQTYRTGTEEQLEIPSDQGQMSDFEMHPGHKVWEWDKDIQRWKRRGRSGQEETDWFPESFA</sequence>
<evidence type="ECO:0000313" key="2">
    <source>
        <dbReference type="Proteomes" id="UP001065298"/>
    </source>
</evidence>
<proteinExistence type="predicted"/>
<reference evidence="1" key="1">
    <citation type="submission" date="2022-06" db="EMBL/GenBank/DDBJ databases">
        <title>Fusarium solani species complex genomes reveal bases of compartmentalisation and animal pathogenesis.</title>
        <authorList>
            <person name="Tsai I.J."/>
        </authorList>
    </citation>
    <scope>NUCLEOTIDE SEQUENCE</scope>
    <source>
        <strain evidence="1">Fu6.1</strain>
    </source>
</reference>
<dbReference type="EMBL" id="CM046505">
    <property type="protein sequence ID" value="KAI8674906.1"/>
    <property type="molecule type" value="Genomic_DNA"/>
</dbReference>
<name>A0ACC0R7F3_9HYPO</name>
<comment type="caution">
    <text evidence="1">The sequence shown here is derived from an EMBL/GenBank/DDBJ whole genome shotgun (WGS) entry which is preliminary data.</text>
</comment>
<protein>
    <submittedName>
        <fullName evidence="1">Uncharacterized protein</fullName>
    </submittedName>
</protein>
<keyword evidence="2" id="KW-1185">Reference proteome</keyword>
<evidence type="ECO:0000313" key="1">
    <source>
        <dbReference type="EMBL" id="KAI8674906.1"/>
    </source>
</evidence>
<organism evidence="1 2">
    <name type="scientific">Fusarium keratoplasticum</name>
    <dbReference type="NCBI Taxonomy" id="1328300"/>
    <lineage>
        <taxon>Eukaryota</taxon>
        <taxon>Fungi</taxon>
        <taxon>Dikarya</taxon>
        <taxon>Ascomycota</taxon>
        <taxon>Pezizomycotina</taxon>
        <taxon>Sordariomycetes</taxon>
        <taxon>Hypocreomycetidae</taxon>
        <taxon>Hypocreales</taxon>
        <taxon>Nectriaceae</taxon>
        <taxon>Fusarium</taxon>
        <taxon>Fusarium solani species complex</taxon>
    </lineage>
</organism>